<dbReference type="EMBL" id="FXZG01000005">
    <property type="protein sequence ID" value="SMX76725.1"/>
    <property type="molecule type" value="Genomic_DNA"/>
</dbReference>
<evidence type="ECO:0000256" key="1">
    <source>
        <dbReference type="SAM" id="Phobius"/>
    </source>
</evidence>
<feature type="transmembrane region" description="Helical" evidence="1">
    <location>
        <begin position="255"/>
        <end position="276"/>
    </location>
</feature>
<sequence>MSQSDEEQRHLDVQLAACCEIRGYTYYALEAELGNGVAENFDVAELESFLSQAAMNFISSKSDHASEDINWVARYALLSEKEKAPEGWLSTADEGVDVSAQCGTFIKKVRMALGWGNGAVFGWEHLSDETQMLTVRGIIDAQLIWNEASGISENNLEILENIELLQANPARKAVRALANKSSSNSLTSTRHQLLYDEVLLCIQGIRKIACLELLKSWGYEHFNGRIVERVSSAEVQVSGLQGRLNSRYQSAVEKILILLSMLTIVDLALSLISTAFSGSSDASLRTGVVGIFYWVREMNADLILGGSILITLLISLIFMRRR</sequence>
<name>A0A2H1INC9_BREAU</name>
<organism evidence="2 3">
    <name type="scientific">Brevibacterium aurantiacum</name>
    <dbReference type="NCBI Taxonomy" id="273384"/>
    <lineage>
        <taxon>Bacteria</taxon>
        <taxon>Bacillati</taxon>
        <taxon>Actinomycetota</taxon>
        <taxon>Actinomycetes</taxon>
        <taxon>Micrococcales</taxon>
        <taxon>Brevibacteriaceae</taxon>
        <taxon>Brevibacterium</taxon>
    </lineage>
</organism>
<evidence type="ECO:0000313" key="3">
    <source>
        <dbReference type="Proteomes" id="UP000234289"/>
    </source>
</evidence>
<dbReference type="Proteomes" id="UP000234289">
    <property type="component" value="Unassembled WGS sequence"/>
</dbReference>
<accession>A0A2H1INC9</accession>
<gene>
    <name evidence="2" type="ORF">BAUR920_01247</name>
</gene>
<proteinExistence type="predicted"/>
<keyword evidence="1" id="KW-0812">Transmembrane</keyword>
<dbReference type="AlphaFoldDB" id="A0A2H1INC9"/>
<evidence type="ECO:0000313" key="2">
    <source>
        <dbReference type="EMBL" id="SMX76725.1"/>
    </source>
</evidence>
<reference evidence="3" key="1">
    <citation type="submission" date="2017-03" db="EMBL/GenBank/DDBJ databases">
        <authorList>
            <person name="Monnet C."/>
        </authorList>
    </citation>
    <scope>NUCLEOTIDE SEQUENCE [LARGE SCALE GENOMIC DNA]</scope>
    <source>
        <strain evidence="3">CNRZ 920</strain>
    </source>
</reference>
<feature type="transmembrane region" description="Helical" evidence="1">
    <location>
        <begin position="302"/>
        <end position="319"/>
    </location>
</feature>
<protein>
    <submittedName>
        <fullName evidence="2">Uncharacterized protein</fullName>
    </submittedName>
</protein>
<keyword evidence="1" id="KW-1133">Transmembrane helix</keyword>
<keyword evidence="1" id="KW-0472">Membrane</keyword>